<keyword evidence="1" id="KW-0175">Coiled coil</keyword>
<feature type="chain" id="PRO_5024376605" evidence="3">
    <location>
        <begin position="25"/>
        <end position="148"/>
    </location>
</feature>
<keyword evidence="5" id="KW-1185">Reference proteome</keyword>
<proteinExistence type="predicted"/>
<evidence type="ECO:0000256" key="2">
    <source>
        <dbReference type="SAM" id="MobiDB-lite"/>
    </source>
</evidence>
<evidence type="ECO:0000256" key="3">
    <source>
        <dbReference type="SAM" id="SignalP"/>
    </source>
</evidence>
<sequence>MDRDSEPAPLWVVIALWDVVLLLCRRVRLTHHIEPNNDGNTGSTVNSEADDTPTAEEVAQLRRSVAVLCADLAKTREELRDEREKSACAEERCMSLEQSVYTFKEQLQACAQRMNQQDTEYQWLMDHSMAYIDDLEARLRDQSAFIGA</sequence>
<accession>A0A5M3MNQ2</accession>
<feature type="signal peptide" evidence="3">
    <location>
        <begin position="1"/>
        <end position="24"/>
    </location>
</feature>
<comment type="caution">
    <text evidence="4">The sequence shown here is derived from an EMBL/GenBank/DDBJ whole genome shotgun (WGS) entry which is preliminary data.</text>
</comment>
<dbReference type="GeneID" id="19203302"/>
<organism evidence="4 5">
    <name type="scientific">Coniophora puteana (strain RWD-64-598)</name>
    <name type="common">Brown rot fungus</name>
    <dbReference type="NCBI Taxonomy" id="741705"/>
    <lineage>
        <taxon>Eukaryota</taxon>
        <taxon>Fungi</taxon>
        <taxon>Dikarya</taxon>
        <taxon>Basidiomycota</taxon>
        <taxon>Agaricomycotina</taxon>
        <taxon>Agaricomycetes</taxon>
        <taxon>Agaricomycetidae</taxon>
        <taxon>Boletales</taxon>
        <taxon>Coniophorineae</taxon>
        <taxon>Coniophoraceae</taxon>
        <taxon>Coniophora</taxon>
    </lineage>
</organism>
<evidence type="ECO:0000313" key="5">
    <source>
        <dbReference type="Proteomes" id="UP000053558"/>
    </source>
</evidence>
<dbReference type="RefSeq" id="XP_007769559.1">
    <property type="nucleotide sequence ID" value="XM_007771369.1"/>
</dbReference>
<reference evidence="5" key="1">
    <citation type="journal article" date="2012" name="Science">
        <title>The Paleozoic origin of enzymatic lignin decomposition reconstructed from 31 fungal genomes.</title>
        <authorList>
            <person name="Floudas D."/>
            <person name="Binder M."/>
            <person name="Riley R."/>
            <person name="Barry K."/>
            <person name="Blanchette R.A."/>
            <person name="Henrissat B."/>
            <person name="Martinez A.T."/>
            <person name="Otillar R."/>
            <person name="Spatafora J.W."/>
            <person name="Yadav J.S."/>
            <person name="Aerts A."/>
            <person name="Benoit I."/>
            <person name="Boyd A."/>
            <person name="Carlson A."/>
            <person name="Copeland A."/>
            <person name="Coutinho P.M."/>
            <person name="de Vries R.P."/>
            <person name="Ferreira P."/>
            <person name="Findley K."/>
            <person name="Foster B."/>
            <person name="Gaskell J."/>
            <person name="Glotzer D."/>
            <person name="Gorecki P."/>
            <person name="Heitman J."/>
            <person name="Hesse C."/>
            <person name="Hori C."/>
            <person name="Igarashi K."/>
            <person name="Jurgens J.A."/>
            <person name="Kallen N."/>
            <person name="Kersten P."/>
            <person name="Kohler A."/>
            <person name="Kuees U."/>
            <person name="Kumar T.K.A."/>
            <person name="Kuo A."/>
            <person name="LaButti K."/>
            <person name="Larrondo L.F."/>
            <person name="Lindquist E."/>
            <person name="Ling A."/>
            <person name="Lombard V."/>
            <person name="Lucas S."/>
            <person name="Lundell T."/>
            <person name="Martin R."/>
            <person name="McLaughlin D.J."/>
            <person name="Morgenstern I."/>
            <person name="Morin E."/>
            <person name="Murat C."/>
            <person name="Nagy L.G."/>
            <person name="Nolan M."/>
            <person name="Ohm R.A."/>
            <person name="Patyshakuliyeva A."/>
            <person name="Rokas A."/>
            <person name="Ruiz-Duenas F.J."/>
            <person name="Sabat G."/>
            <person name="Salamov A."/>
            <person name="Samejima M."/>
            <person name="Schmutz J."/>
            <person name="Slot J.C."/>
            <person name="St John F."/>
            <person name="Stenlid J."/>
            <person name="Sun H."/>
            <person name="Sun S."/>
            <person name="Syed K."/>
            <person name="Tsang A."/>
            <person name="Wiebenga A."/>
            <person name="Young D."/>
            <person name="Pisabarro A."/>
            <person name="Eastwood D.C."/>
            <person name="Martin F."/>
            <person name="Cullen D."/>
            <person name="Grigoriev I.V."/>
            <person name="Hibbett D.S."/>
        </authorList>
    </citation>
    <scope>NUCLEOTIDE SEQUENCE [LARGE SCALE GENOMIC DNA]</scope>
    <source>
        <strain evidence="5">RWD-64-598 SS2</strain>
    </source>
</reference>
<evidence type="ECO:0000313" key="4">
    <source>
        <dbReference type="EMBL" id="EIW80667.1"/>
    </source>
</evidence>
<feature type="compositionally biased region" description="Polar residues" evidence="2">
    <location>
        <begin position="37"/>
        <end position="47"/>
    </location>
</feature>
<evidence type="ECO:0000256" key="1">
    <source>
        <dbReference type="SAM" id="Coils"/>
    </source>
</evidence>
<protein>
    <submittedName>
        <fullName evidence="4">Uncharacterized protein</fullName>
    </submittedName>
</protein>
<feature type="coiled-coil region" evidence="1">
    <location>
        <begin position="65"/>
        <end position="99"/>
    </location>
</feature>
<dbReference type="KEGG" id="cput:CONPUDRAFT_154681"/>
<gene>
    <name evidence="4" type="ORF">CONPUDRAFT_154681</name>
</gene>
<keyword evidence="3" id="KW-0732">Signal</keyword>
<dbReference type="AlphaFoldDB" id="A0A5M3MNQ2"/>
<dbReference type="EMBL" id="JH711579">
    <property type="protein sequence ID" value="EIW80667.1"/>
    <property type="molecule type" value="Genomic_DNA"/>
</dbReference>
<dbReference type="Proteomes" id="UP000053558">
    <property type="component" value="Unassembled WGS sequence"/>
</dbReference>
<name>A0A5M3MNQ2_CONPW</name>
<feature type="region of interest" description="Disordered" evidence="2">
    <location>
        <begin position="34"/>
        <end position="56"/>
    </location>
</feature>